<dbReference type="InterPro" id="IPR023753">
    <property type="entry name" value="FAD/NAD-binding_dom"/>
</dbReference>
<sequence length="388" mass="39806">MTTNPTSAPTSTHDDEFDLVVIGAGPVGENVADRAVQGGLSVAIVESELVGGECSYWACMPTKALLRPAHAVAAARRVPGAREAVTGEIDVEAALAFRDGAAAHWDDSGQVEWLVGAGVTLVRGHGRLAGERTVVVEHDGQERTLTARHAVAVATGSVSVIPDVPGLAESHPWTNREAIATPSVPARLAVVGGGVVASEFATMFAALGSEVTVLVRGEGLLGDLEPFAGELVGDALKEIGAVVRVGTTATRVERADADSPATLTLSDDSTLVVDEVLVATGRRPATDVLGLETIGLEPGQTLATDDALRVLGTDGNPVDWLYAVGDVNGRALLTHQGKYQARAVGDGVVVLAGAGRSTTAPGARTSPPPTTARSRRSSSPSPRWPRSG</sequence>
<gene>
    <name evidence="4" type="ORF">GCM10025875_11910</name>
</gene>
<dbReference type="PANTHER" id="PTHR22912:SF151">
    <property type="entry name" value="DIHYDROLIPOYL DEHYDROGENASE, MITOCHONDRIAL"/>
    <property type="match status" value="1"/>
</dbReference>
<feature type="region of interest" description="Disordered" evidence="2">
    <location>
        <begin position="355"/>
        <end position="388"/>
    </location>
</feature>
<feature type="domain" description="FAD/NAD(P)-binding" evidence="3">
    <location>
        <begin position="17"/>
        <end position="336"/>
    </location>
</feature>
<dbReference type="AlphaFoldDB" id="A0AA37XBK6"/>
<proteinExistence type="inferred from homology"/>
<dbReference type="InterPro" id="IPR036188">
    <property type="entry name" value="FAD/NAD-bd_sf"/>
</dbReference>
<reference evidence="4" key="2">
    <citation type="submission" date="2023-02" db="EMBL/GenBank/DDBJ databases">
        <authorList>
            <person name="Sun Q."/>
            <person name="Mori K."/>
        </authorList>
    </citation>
    <scope>NUCLEOTIDE SEQUENCE</scope>
    <source>
        <strain evidence="4">NBRC 112290</strain>
    </source>
</reference>
<evidence type="ECO:0000313" key="4">
    <source>
        <dbReference type="EMBL" id="GMA31199.1"/>
    </source>
</evidence>
<comment type="similarity">
    <text evidence="1">Belongs to the class-I pyridine nucleotide-disulfide oxidoreductase family.</text>
</comment>
<reference evidence="4" key="1">
    <citation type="journal article" date="2014" name="Int. J. Syst. Evol. Microbiol.">
        <title>Complete genome sequence of Corynebacterium casei LMG S-19264T (=DSM 44701T), isolated from a smear-ripened cheese.</title>
        <authorList>
            <consortium name="US DOE Joint Genome Institute (JGI-PGF)"/>
            <person name="Walter F."/>
            <person name="Albersmeier A."/>
            <person name="Kalinowski J."/>
            <person name="Ruckert C."/>
        </authorList>
    </citation>
    <scope>NUCLEOTIDE SEQUENCE</scope>
    <source>
        <strain evidence="4">NBRC 112290</strain>
    </source>
</reference>
<evidence type="ECO:0000256" key="1">
    <source>
        <dbReference type="ARBA" id="ARBA00007532"/>
    </source>
</evidence>
<dbReference type="PANTHER" id="PTHR22912">
    <property type="entry name" value="DISULFIDE OXIDOREDUCTASE"/>
    <property type="match status" value="1"/>
</dbReference>
<dbReference type="GO" id="GO:0006103">
    <property type="term" value="P:2-oxoglutarate metabolic process"/>
    <property type="evidence" value="ECO:0007669"/>
    <property type="project" value="TreeGrafter"/>
</dbReference>
<evidence type="ECO:0000259" key="3">
    <source>
        <dbReference type="Pfam" id="PF07992"/>
    </source>
</evidence>
<keyword evidence="5" id="KW-1185">Reference proteome</keyword>
<dbReference type="PRINTS" id="PR00411">
    <property type="entry name" value="PNDRDTASEI"/>
</dbReference>
<dbReference type="Gene3D" id="3.50.50.60">
    <property type="entry name" value="FAD/NAD(P)-binding domain"/>
    <property type="match status" value="2"/>
</dbReference>
<feature type="compositionally biased region" description="Low complexity" evidence="2">
    <location>
        <begin position="355"/>
        <end position="365"/>
    </location>
</feature>
<organism evidence="4 5">
    <name type="scientific">Litorihabitans aurantiacus</name>
    <dbReference type="NCBI Taxonomy" id="1930061"/>
    <lineage>
        <taxon>Bacteria</taxon>
        <taxon>Bacillati</taxon>
        <taxon>Actinomycetota</taxon>
        <taxon>Actinomycetes</taxon>
        <taxon>Micrococcales</taxon>
        <taxon>Beutenbergiaceae</taxon>
        <taxon>Litorihabitans</taxon>
    </lineage>
</organism>
<evidence type="ECO:0000313" key="5">
    <source>
        <dbReference type="Proteomes" id="UP001157161"/>
    </source>
</evidence>
<comment type="caution">
    <text evidence="4">The sequence shown here is derived from an EMBL/GenBank/DDBJ whole genome shotgun (WGS) entry which is preliminary data.</text>
</comment>
<dbReference type="PRINTS" id="PR00368">
    <property type="entry name" value="FADPNR"/>
</dbReference>
<dbReference type="InterPro" id="IPR050151">
    <property type="entry name" value="Class-I_Pyr_Nuc-Dis_Oxidored"/>
</dbReference>
<dbReference type="EMBL" id="BSUM01000001">
    <property type="protein sequence ID" value="GMA31199.1"/>
    <property type="molecule type" value="Genomic_DNA"/>
</dbReference>
<dbReference type="SUPFAM" id="SSF51905">
    <property type="entry name" value="FAD/NAD(P)-binding domain"/>
    <property type="match status" value="1"/>
</dbReference>
<feature type="compositionally biased region" description="Low complexity" evidence="2">
    <location>
        <begin position="377"/>
        <end position="388"/>
    </location>
</feature>
<protein>
    <recommendedName>
        <fullName evidence="3">FAD/NAD(P)-binding domain-containing protein</fullName>
    </recommendedName>
</protein>
<dbReference type="GO" id="GO:0050660">
    <property type="term" value="F:flavin adenine dinucleotide binding"/>
    <property type="evidence" value="ECO:0007669"/>
    <property type="project" value="TreeGrafter"/>
</dbReference>
<dbReference type="Pfam" id="PF07992">
    <property type="entry name" value="Pyr_redox_2"/>
    <property type="match status" value="1"/>
</dbReference>
<name>A0AA37XBK6_9MICO</name>
<evidence type="ECO:0000256" key="2">
    <source>
        <dbReference type="SAM" id="MobiDB-lite"/>
    </source>
</evidence>
<dbReference type="Proteomes" id="UP001157161">
    <property type="component" value="Unassembled WGS sequence"/>
</dbReference>
<dbReference type="GO" id="GO:0004148">
    <property type="term" value="F:dihydrolipoyl dehydrogenase (NADH) activity"/>
    <property type="evidence" value="ECO:0007669"/>
    <property type="project" value="TreeGrafter"/>
</dbReference>
<accession>A0AA37XBK6</accession>